<dbReference type="Gene3D" id="3.40.50.140">
    <property type="match status" value="1"/>
</dbReference>
<dbReference type="Pfam" id="PF01131">
    <property type="entry name" value="Topoisom_bac"/>
    <property type="match status" value="1"/>
</dbReference>
<dbReference type="SMART" id="SM00437">
    <property type="entry name" value="TOP1Ac"/>
    <property type="match status" value="1"/>
</dbReference>
<keyword evidence="13" id="KW-1185">Reference proteome</keyword>
<dbReference type="SUPFAM" id="SSF56712">
    <property type="entry name" value="Prokaryotic type I DNA topoisomerase"/>
    <property type="match status" value="1"/>
</dbReference>
<evidence type="ECO:0000256" key="5">
    <source>
        <dbReference type="ARBA" id="ARBA00023029"/>
    </source>
</evidence>
<dbReference type="PANTHER" id="PTHR11390">
    <property type="entry name" value="PROKARYOTIC DNA TOPOISOMERASE"/>
    <property type="match status" value="1"/>
</dbReference>
<evidence type="ECO:0000259" key="10">
    <source>
        <dbReference type="PROSITE" id="PS50880"/>
    </source>
</evidence>
<comment type="caution">
    <text evidence="12">The sequence shown here is derived from an EMBL/GenBank/DDBJ whole genome shotgun (WGS) entry which is preliminary data.</text>
</comment>
<dbReference type="InterPro" id="IPR023405">
    <property type="entry name" value="Topo_IA_core_domain"/>
</dbReference>
<evidence type="ECO:0000313" key="13">
    <source>
        <dbReference type="Proteomes" id="UP000228484"/>
    </source>
</evidence>
<evidence type="ECO:0000256" key="7">
    <source>
        <dbReference type="ARBA" id="ARBA00023235"/>
    </source>
</evidence>
<feature type="active site" description="O-(5'-phospho-DNA)-tyrosine intermediate" evidence="8">
    <location>
        <position position="310"/>
    </location>
</feature>
<sequence>MSKSVIIAEKPSVARDIARVLKCDKKGNGYLEGSKYIVTWALGHLVTLADPESYDVKYKKWNLEDLPMLPERLKLTVIKQTGKQFNAVKSQLLRKDVNEIIVATDAGREGELVARWIIDKVKLNKPIKRLWISSVTDKAIKDGFANLKPGKAYDNLYASAVARSEADWYIGLNATRALTTRFNAQLNCGRVQTPTVAMIASREDEIKNFKAQTYYGIEAQTTDKLKLTWQDANGNSRSFNKEKIDGIVKNLDKQNATVVEIDKKQKKSFSPGLYDLTELQRDANKKFGYSAKETLNIMQKLYEQHKVLTYPRTDSRYISSDIVGTLPERLKACGVGEYRSLAHKVLQKPIKANKSFVDDSKVSDHHAIIPTEGYVNFSTFTDKERKIYDLVVKRFLAVLFPAFEYEQLTLRTKVGNETFIARGKTILHAGWKEVYENHFEDDDVTDDVKEQLLPRIEKGDTLTVKLIMQTSGQTKAPARFNEATLLSAMENPTKYMDTQNKQLADTLKSTGGLGTVATRADIIDKLFNSFLIEKRGKDIHITSKGRQLLDLVPEELKSPTLTGEWEQKLEAIAKGKLKKEVFISEMKNYTKEIVSEIKSSDKKYKHDNISTKSCPDCGKPMLEVNGKKGKMLVCQDRECGHRKNVSRTTNARCPQCKKKLELRGEGAGQIFACKCGYREKLSTFQERRKKESGNKADKRDVQKYMKQQNKEEEPLNNPFAEALKKLKFD</sequence>
<keyword evidence="6 8" id="KW-0238">DNA-binding</keyword>
<dbReference type="SMART" id="SM00493">
    <property type="entry name" value="TOPRIM"/>
    <property type="match status" value="1"/>
</dbReference>
<comment type="similarity">
    <text evidence="2 8">Belongs to the type IA topoisomerase family.</text>
</comment>
<dbReference type="Gene3D" id="2.70.20.10">
    <property type="entry name" value="Topoisomerase I, domain 3"/>
    <property type="match status" value="1"/>
</dbReference>
<dbReference type="InterPro" id="IPR034144">
    <property type="entry name" value="TOPRIM_TopoIII"/>
</dbReference>
<dbReference type="NCBIfam" id="TIGR01056">
    <property type="entry name" value="topB"/>
    <property type="match status" value="1"/>
</dbReference>
<dbReference type="EC" id="5.6.2.1" evidence="8"/>
<evidence type="ECO:0000256" key="2">
    <source>
        <dbReference type="ARBA" id="ARBA00009446"/>
    </source>
</evidence>
<comment type="function">
    <text evidence="8">Releases the supercoiling and torsional tension of DNA, which is introduced during the DNA replication and transcription, by transiently cleaving and rejoining one strand of the DNA duplex. Introduces a single-strand break via transesterification at a target site in duplex DNA. The scissile phosphodiester is attacked by the catalytic tyrosine of the enzyme, resulting in the formation of a DNA-(5'-phosphotyrosyl)-enzyme intermediate and the expulsion of a 3'-OH DNA strand. The free DNA strand then undergoes passage around the unbroken strand, thus removing DNA supercoils. Finally, in the religation step, the DNA 3'-OH attacks the covalent intermediate to expel the active-site tyrosine and restore the DNA phosphodiester backbone.</text>
</comment>
<feature type="site" description="Interaction with DNA" evidence="8">
    <location>
        <position position="61"/>
    </location>
</feature>
<evidence type="ECO:0000313" key="12">
    <source>
        <dbReference type="EMBL" id="PIE94459.1"/>
    </source>
</evidence>
<feature type="site" description="Interaction with DNA" evidence="8">
    <location>
        <position position="176"/>
    </location>
</feature>
<comment type="catalytic activity">
    <reaction evidence="1 8">
        <text>ATP-independent breakage of single-stranded DNA, followed by passage and rejoining.</text>
        <dbReference type="EC" id="5.6.2.1"/>
    </reaction>
</comment>
<dbReference type="RefSeq" id="WP_099684794.1">
    <property type="nucleotide sequence ID" value="NZ_JBOIRJ010000010.1"/>
</dbReference>
<keyword evidence="5 8" id="KW-0799">Topoisomerase</keyword>
<dbReference type="GO" id="GO:0000287">
    <property type="term" value="F:magnesium ion binding"/>
    <property type="evidence" value="ECO:0007669"/>
    <property type="project" value="UniProtKB-UniRule"/>
</dbReference>
<dbReference type="GO" id="GO:0003917">
    <property type="term" value="F:DNA topoisomerase type I (single strand cut, ATP-independent) activity"/>
    <property type="evidence" value="ECO:0007669"/>
    <property type="project" value="UniProtKB-UniRule"/>
</dbReference>
<organism evidence="12 13">
    <name type="scientific">Bacillus fungorum</name>
    <dbReference type="NCBI Taxonomy" id="2039284"/>
    <lineage>
        <taxon>Bacteria</taxon>
        <taxon>Bacillati</taxon>
        <taxon>Bacillota</taxon>
        <taxon>Bacilli</taxon>
        <taxon>Bacillales</taxon>
        <taxon>Bacillaceae</taxon>
        <taxon>Bacillus</taxon>
    </lineage>
</organism>
<dbReference type="InterPro" id="IPR000380">
    <property type="entry name" value="Topo_IA"/>
</dbReference>
<feature type="binding site" evidence="8">
    <location>
        <position position="9"/>
    </location>
    <ligand>
        <name>Mg(2+)</name>
        <dbReference type="ChEBI" id="CHEBI:18420"/>
        <note>catalytic</note>
    </ligand>
</feature>
<dbReference type="GO" id="GO:0006310">
    <property type="term" value="P:DNA recombination"/>
    <property type="evidence" value="ECO:0007669"/>
    <property type="project" value="TreeGrafter"/>
</dbReference>
<evidence type="ECO:0000256" key="8">
    <source>
        <dbReference type="HAMAP-Rule" id="MF_00953"/>
    </source>
</evidence>
<protein>
    <recommendedName>
        <fullName evidence="8">DNA topoisomerase 3</fullName>
        <ecNumber evidence="8">5.6.2.1</ecNumber>
    </recommendedName>
    <alternativeName>
        <fullName evidence="8">DNA topoisomerase III</fullName>
    </alternativeName>
</protein>
<dbReference type="InterPro" id="IPR013497">
    <property type="entry name" value="Topo_IA_cen"/>
</dbReference>
<comment type="cofactor">
    <cofactor evidence="8">
        <name>Mg(2+)</name>
        <dbReference type="ChEBI" id="CHEBI:18420"/>
    </cofactor>
</comment>
<dbReference type="PROSITE" id="PS52039">
    <property type="entry name" value="TOPO_IA_2"/>
    <property type="match status" value="1"/>
</dbReference>
<accession>A0A2G6QDC9</accession>
<feature type="region of interest" description="Disordered" evidence="9">
    <location>
        <begin position="686"/>
        <end position="719"/>
    </location>
</feature>
<dbReference type="CDD" id="cd00186">
    <property type="entry name" value="TOP1Ac"/>
    <property type="match status" value="1"/>
</dbReference>
<evidence type="ECO:0000256" key="3">
    <source>
        <dbReference type="ARBA" id="ARBA00022723"/>
    </source>
</evidence>
<dbReference type="Pfam" id="PF01751">
    <property type="entry name" value="Toprim"/>
    <property type="match status" value="1"/>
</dbReference>
<evidence type="ECO:0000256" key="1">
    <source>
        <dbReference type="ARBA" id="ARBA00000213"/>
    </source>
</evidence>
<dbReference type="GO" id="GO:0043597">
    <property type="term" value="C:cytoplasmic replication fork"/>
    <property type="evidence" value="ECO:0007669"/>
    <property type="project" value="TreeGrafter"/>
</dbReference>
<evidence type="ECO:0000259" key="11">
    <source>
        <dbReference type="PROSITE" id="PS52039"/>
    </source>
</evidence>
<keyword evidence="7 8" id="KW-0413">Isomerase</keyword>
<feature type="domain" description="Topo IA-type catalytic" evidence="11">
    <location>
        <begin position="153"/>
        <end position="594"/>
    </location>
</feature>
<evidence type="ECO:0000256" key="6">
    <source>
        <dbReference type="ARBA" id="ARBA00023125"/>
    </source>
</evidence>
<keyword evidence="4 8" id="KW-0460">Magnesium</keyword>
<feature type="site" description="Interaction with DNA" evidence="8">
    <location>
        <position position="312"/>
    </location>
</feature>
<dbReference type="Gene3D" id="1.10.290.10">
    <property type="entry name" value="Topoisomerase I, domain 4"/>
    <property type="match status" value="1"/>
</dbReference>
<dbReference type="InterPro" id="IPR003601">
    <property type="entry name" value="Topo_IA_2"/>
</dbReference>
<dbReference type="PROSITE" id="PS00396">
    <property type="entry name" value="TOPO_IA_1"/>
    <property type="match status" value="1"/>
</dbReference>
<dbReference type="CDD" id="cd03362">
    <property type="entry name" value="TOPRIM_TopoIA_TopoIII"/>
    <property type="match status" value="1"/>
</dbReference>
<dbReference type="InterPro" id="IPR005738">
    <property type="entry name" value="TopoIII"/>
</dbReference>
<reference evidence="12 13" key="1">
    <citation type="submission" date="2017-09" db="EMBL/GenBank/DDBJ databases">
        <title>Biocontrol bacteria screening and application from spent mushroom substrate.</title>
        <authorList>
            <person name="Sun X."/>
        </authorList>
    </citation>
    <scope>NUCLEOTIDE SEQUENCE [LARGE SCALE GENOMIC DNA]</scope>
    <source>
        <strain evidence="12 13">100374</strain>
    </source>
</reference>
<feature type="site" description="Interaction with DNA" evidence="8">
    <location>
        <position position="168"/>
    </location>
</feature>
<comment type="caution">
    <text evidence="8">Lacks conserved residue(s) required for the propagation of feature annotation.</text>
</comment>
<dbReference type="InterPro" id="IPR006171">
    <property type="entry name" value="TOPRIM_dom"/>
</dbReference>
<dbReference type="PRINTS" id="PR00417">
    <property type="entry name" value="PRTPISMRASEI"/>
</dbReference>
<dbReference type="GO" id="GO:0006281">
    <property type="term" value="P:DNA repair"/>
    <property type="evidence" value="ECO:0007669"/>
    <property type="project" value="TreeGrafter"/>
</dbReference>
<dbReference type="EMBL" id="NWUW01000009">
    <property type="protein sequence ID" value="PIE94459.1"/>
    <property type="molecule type" value="Genomic_DNA"/>
</dbReference>
<feature type="region of interest" description="Interaction with DNA" evidence="8">
    <location>
        <begin position="187"/>
        <end position="192"/>
    </location>
</feature>
<feature type="compositionally biased region" description="Basic and acidic residues" evidence="9">
    <location>
        <begin position="686"/>
        <end position="713"/>
    </location>
</feature>
<dbReference type="SMART" id="SM00436">
    <property type="entry name" value="TOP1Bc"/>
    <property type="match status" value="1"/>
</dbReference>
<dbReference type="InterPro" id="IPR013826">
    <property type="entry name" value="Topo_IA_cen_sub3"/>
</dbReference>
<dbReference type="AlphaFoldDB" id="A0A2G6QDC9"/>
<feature type="domain" description="Toprim" evidence="10">
    <location>
        <begin position="3"/>
        <end position="136"/>
    </location>
</feature>
<dbReference type="Gene3D" id="1.10.460.10">
    <property type="entry name" value="Topoisomerase I, domain 2"/>
    <property type="match status" value="1"/>
</dbReference>
<gene>
    <name evidence="8" type="primary">topB</name>
    <name evidence="12" type="ORF">CO726_14935</name>
</gene>
<dbReference type="PANTHER" id="PTHR11390:SF21">
    <property type="entry name" value="DNA TOPOISOMERASE 3-ALPHA"/>
    <property type="match status" value="1"/>
</dbReference>
<proteinExistence type="inferred from homology"/>
<keyword evidence="3 8" id="KW-0479">Metal-binding</keyword>
<name>A0A2G6QDC9_9BACI</name>
<dbReference type="InterPro" id="IPR023406">
    <property type="entry name" value="Topo_IA_AS"/>
</dbReference>
<dbReference type="GO" id="GO:0003677">
    <property type="term" value="F:DNA binding"/>
    <property type="evidence" value="ECO:0007669"/>
    <property type="project" value="UniProtKB-KW"/>
</dbReference>
<evidence type="ECO:0000256" key="9">
    <source>
        <dbReference type="SAM" id="MobiDB-lite"/>
    </source>
</evidence>
<feature type="binding site" evidence="8">
    <location>
        <position position="105"/>
    </location>
    <ligand>
        <name>Mg(2+)</name>
        <dbReference type="ChEBI" id="CHEBI:18420"/>
        <note>catalytic</note>
    </ligand>
</feature>
<evidence type="ECO:0000256" key="4">
    <source>
        <dbReference type="ARBA" id="ARBA00022842"/>
    </source>
</evidence>
<dbReference type="PROSITE" id="PS50880">
    <property type="entry name" value="TOPRIM"/>
    <property type="match status" value="1"/>
</dbReference>
<dbReference type="HAMAP" id="MF_00953">
    <property type="entry name" value="Topoisom_3_prok"/>
    <property type="match status" value="1"/>
</dbReference>
<dbReference type="InterPro" id="IPR013825">
    <property type="entry name" value="Topo_IA_cen_sub2"/>
</dbReference>
<dbReference type="InterPro" id="IPR003602">
    <property type="entry name" value="Topo_IA_DNA-bd_dom"/>
</dbReference>
<dbReference type="NCBIfam" id="NF005829">
    <property type="entry name" value="PRK07726.1"/>
    <property type="match status" value="1"/>
</dbReference>
<dbReference type="Proteomes" id="UP000228484">
    <property type="component" value="Unassembled WGS sequence"/>
</dbReference>
<dbReference type="InterPro" id="IPR013824">
    <property type="entry name" value="Topo_IA_cen_sub1"/>
</dbReference>
<dbReference type="GO" id="GO:0006265">
    <property type="term" value="P:DNA topological change"/>
    <property type="evidence" value="ECO:0007669"/>
    <property type="project" value="UniProtKB-UniRule"/>
</dbReference>